<dbReference type="PANTHER" id="PTHR48429:SF1">
    <property type="entry name" value="AGENET DOMAIN-CONTAINING PROTEIN"/>
    <property type="match status" value="1"/>
</dbReference>
<dbReference type="STRING" id="57577.A0A2K3NHK2"/>
<dbReference type="EMBL" id="ASHM01021472">
    <property type="protein sequence ID" value="PNY02526.1"/>
    <property type="molecule type" value="Genomic_DNA"/>
</dbReference>
<feature type="compositionally biased region" description="Basic and acidic residues" evidence="1">
    <location>
        <begin position="114"/>
        <end position="127"/>
    </location>
</feature>
<evidence type="ECO:0000313" key="4">
    <source>
        <dbReference type="Proteomes" id="UP000236291"/>
    </source>
</evidence>
<feature type="compositionally biased region" description="Low complexity" evidence="1">
    <location>
        <begin position="406"/>
        <end position="417"/>
    </location>
</feature>
<evidence type="ECO:0000313" key="3">
    <source>
        <dbReference type="EMBL" id="PNY02526.1"/>
    </source>
</evidence>
<feature type="region of interest" description="Disordered" evidence="1">
    <location>
        <begin position="111"/>
        <end position="131"/>
    </location>
</feature>
<evidence type="ECO:0000256" key="1">
    <source>
        <dbReference type="SAM" id="MobiDB-lite"/>
    </source>
</evidence>
<reference evidence="3 4" key="1">
    <citation type="journal article" date="2014" name="Am. J. Bot.">
        <title>Genome assembly and annotation for red clover (Trifolium pratense; Fabaceae).</title>
        <authorList>
            <person name="Istvanek J."/>
            <person name="Jaros M."/>
            <person name="Krenek A."/>
            <person name="Repkova J."/>
        </authorList>
    </citation>
    <scope>NUCLEOTIDE SEQUENCE [LARGE SCALE GENOMIC DNA]</scope>
    <source>
        <strain evidence="4">cv. Tatra</strain>
        <tissue evidence="3">Young leaves</tissue>
    </source>
</reference>
<dbReference type="InterPro" id="IPR014002">
    <property type="entry name" value="Agenet_dom_plant"/>
</dbReference>
<feature type="compositionally biased region" description="Basic and acidic residues" evidence="1">
    <location>
        <begin position="253"/>
        <end position="267"/>
    </location>
</feature>
<evidence type="ECO:0000259" key="2">
    <source>
        <dbReference type="SMART" id="SM00743"/>
    </source>
</evidence>
<dbReference type="Proteomes" id="UP000236291">
    <property type="component" value="Unassembled WGS sequence"/>
</dbReference>
<feature type="region of interest" description="Disordered" evidence="1">
    <location>
        <begin position="15"/>
        <end position="34"/>
    </location>
</feature>
<feature type="region of interest" description="Disordered" evidence="1">
    <location>
        <begin position="221"/>
        <end position="428"/>
    </location>
</feature>
<feature type="compositionally biased region" description="Polar residues" evidence="1">
    <location>
        <begin position="285"/>
        <end position="324"/>
    </location>
</feature>
<feature type="domain" description="Agenet" evidence="2">
    <location>
        <begin position="42"/>
        <end position="100"/>
    </location>
</feature>
<comment type="caution">
    <text evidence="3">The sequence shown here is derived from an EMBL/GenBank/DDBJ whole genome shotgun (WGS) entry which is preliminary data.</text>
</comment>
<protein>
    <submittedName>
        <fullName evidence="3">Agenet domain containing protein</fullName>
    </submittedName>
</protein>
<accession>A0A2K3NHK2</accession>
<feature type="non-terminal residue" evidence="3">
    <location>
        <position position="1"/>
    </location>
</feature>
<dbReference type="AlphaFoldDB" id="A0A2K3NHK2"/>
<dbReference type="InterPro" id="IPR055274">
    <property type="entry name" value="SWO1"/>
</dbReference>
<feature type="compositionally biased region" description="Polar residues" evidence="1">
    <location>
        <begin position="418"/>
        <end position="428"/>
    </location>
</feature>
<sequence length="428" mass="47040">GPLKEWVSLECEGDKPPRIRTARPSLQHEGTRKRRRAAMGDYAWSVGDRVDAWIQESWREGVITEKNKKDETTLTVHIHASGETTVLRAWHLRPSLIWKDGQWLEFSKVGANDDSTHKGDTPQEKRPKLGSNAVEVKGKDKMSKNIDAAESANPDEMNLLNLTENEKVFNIGKSSTNESKQDAQRMVRSGLQKEGSRVIFGVPKPGKKRKFMDVSKHYVAHESSKANDKNGSGKISNFSMPQGSELRGWRNSSKNDTKEKLGADPKPKTKFGKPPQGVLGRVNPPRNTSVSNTETAKGSSNHFKNASQSESQAEVATNTTTDGVTQVPMVFSSLATSTDTRPTKRTFASRASKGKLAPASKLRKGGGGKALNDKPTKSTSESDVLEPRRSNRRIQPTSRLLEGLQSSLIVSKIPSSSHNRNIPKGNQG</sequence>
<dbReference type="PANTHER" id="PTHR48429">
    <property type="entry name" value="AGENET DOMAIN-CONTAINING PROTEIN"/>
    <property type="match status" value="1"/>
</dbReference>
<proteinExistence type="predicted"/>
<organism evidence="3 4">
    <name type="scientific">Trifolium pratense</name>
    <name type="common">Red clover</name>
    <dbReference type="NCBI Taxonomy" id="57577"/>
    <lineage>
        <taxon>Eukaryota</taxon>
        <taxon>Viridiplantae</taxon>
        <taxon>Streptophyta</taxon>
        <taxon>Embryophyta</taxon>
        <taxon>Tracheophyta</taxon>
        <taxon>Spermatophyta</taxon>
        <taxon>Magnoliopsida</taxon>
        <taxon>eudicotyledons</taxon>
        <taxon>Gunneridae</taxon>
        <taxon>Pentapetalae</taxon>
        <taxon>rosids</taxon>
        <taxon>fabids</taxon>
        <taxon>Fabales</taxon>
        <taxon>Fabaceae</taxon>
        <taxon>Papilionoideae</taxon>
        <taxon>50 kb inversion clade</taxon>
        <taxon>NPAAA clade</taxon>
        <taxon>Hologalegina</taxon>
        <taxon>IRL clade</taxon>
        <taxon>Trifolieae</taxon>
        <taxon>Trifolium</taxon>
    </lineage>
</organism>
<name>A0A2K3NHK2_TRIPR</name>
<dbReference type="SMART" id="SM00743">
    <property type="entry name" value="Agenet"/>
    <property type="match status" value="1"/>
</dbReference>
<feature type="compositionally biased region" description="Polar residues" evidence="1">
    <location>
        <begin position="229"/>
        <end position="242"/>
    </location>
</feature>
<dbReference type="ExpressionAtlas" id="A0A2K3NHK2">
    <property type="expression patterns" value="baseline"/>
</dbReference>
<reference evidence="3 4" key="2">
    <citation type="journal article" date="2017" name="Front. Plant Sci.">
        <title>Gene Classification and Mining of Molecular Markers Useful in Red Clover (Trifolium pratense) Breeding.</title>
        <authorList>
            <person name="Istvanek J."/>
            <person name="Dluhosova J."/>
            <person name="Dluhos P."/>
            <person name="Patkova L."/>
            <person name="Nedelnik J."/>
            <person name="Repkova J."/>
        </authorList>
    </citation>
    <scope>NUCLEOTIDE SEQUENCE [LARGE SCALE GENOMIC DNA]</scope>
    <source>
        <strain evidence="4">cv. Tatra</strain>
        <tissue evidence="3">Young leaves</tissue>
    </source>
</reference>
<gene>
    <name evidence="3" type="ORF">L195_g025837</name>
</gene>